<evidence type="ECO:0000256" key="1">
    <source>
        <dbReference type="SAM" id="SignalP"/>
    </source>
</evidence>
<feature type="domain" description="LTD" evidence="3">
    <location>
        <begin position="488"/>
        <end position="607"/>
    </location>
</feature>
<evidence type="ECO:0000259" key="2">
    <source>
        <dbReference type="PROSITE" id="PS50853"/>
    </source>
</evidence>
<feature type="domain" description="Fibronectin type-III" evidence="2">
    <location>
        <begin position="292"/>
        <end position="395"/>
    </location>
</feature>
<dbReference type="GO" id="GO:0016301">
    <property type="term" value="F:kinase activity"/>
    <property type="evidence" value="ECO:0007669"/>
    <property type="project" value="UniProtKB-KW"/>
</dbReference>
<dbReference type="Gene3D" id="2.60.40.1260">
    <property type="entry name" value="Lamin Tail domain"/>
    <property type="match status" value="1"/>
</dbReference>
<dbReference type="SMART" id="SM00060">
    <property type="entry name" value="FN3"/>
    <property type="match status" value="3"/>
</dbReference>
<dbReference type="NCBIfam" id="NF041940">
    <property type="entry name" value="choice_anch_X"/>
    <property type="match status" value="1"/>
</dbReference>
<dbReference type="SUPFAM" id="SSF49265">
    <property type="entry name" value="Fibronectin type III"/>
    <property type="match status" value="2"/>
</dbReference>
<dbReference type="InterPro" id="IPR036116">
    <property type="entry name" value="FN3_sf"/>
</dbReference>
<dbReference type="PROSITE" id="PS51841">
    <property type="entry name" value="LTD"/>
    <property type="match status" value="1"/>
</dbReference>
<gene>
    <name evidence="4" type="ORF">WKV53_10285</name>
</gene>
<dbReference type="Pfam" id="PF00932">
    <property type="entry name" value="LTD"/>
    <property type="match status" value="1"/>
</dbReference>
<keyword evidence="1" id="KW-0732">Signal</keyword>
<dbReference type="InterPro" id="IPR054720">
    <property type="entry name" value="HpiC1"/>
</dbReference>
<evidence type="ECO:0000259" key="3">
    <source>
        <dbReference type="PROSITE" id="PS51841"/>
    </source>
</evidence>
<dbReference type="InterPro" id="IPR013783">
    <property type="entry name" value="Ig-like_fold"/>
</dbReference>
<proteinExistence type="predicted"/>
<feature type="chain" id="PRO_5045294370" evidence="1">
    <location>
        <begin position="26"/>
        <end position="1883"/>
    </location>
</feature>
<keyword evidence="4" id="KW-0418">Kinase</keyword>
<dbReference type="InterPro" id="IPR036415">
    <property type="entry name" value="Lamin_tail_dom_sf"/>
</dbReference>
<keyword evidence="5" id="KW-1185">Reference proteome</keyword>
<dbReference type="RefSeq" id="WP_341404488.1">
    <property type="nucleotide sequence ID" value="NZ_JBBUKT010000003.1"/>
</dbReference>
<dbReference type="CDD" id="cd00063">
    <property type="entry name" value="FN3"/>
    <property type="match status" value="1"/>
</dbReference>
<dbReference type="InterPro" id="IPR001322">
    <property type="entry name" value="Lamin_tail_dom"/>
</dbReference>
<dbReference type="InterPro" id="IPR003961">
    <property type="entry name" value="FN3_dom"/>
</dbReference>
<name>A0ABU9AVV5_9BACT</name>
<dbReference type="Proteomes" id="UP001371305">
    <property type="component" value="Unassembled WGS sequence"/>
</dbReference>
<dbReference type="EMBL" id="JBBUKT010000003">
    <property type="protein sequence ID" value="MEK7950887.1"/>
    <property type="molecule type" value="Genomic_DNA"/>
</dbReference>
<sequence>MKFPCRVAGIAIALLCRLVASPVTIGDPSFEGNSNTAGQWTNDIGPEWTGTGGATSGNAFEEYVTGFAADGTDHLGMNLGQDVWQDLAVAYQANTRYTLTVAAGNRSGNTQPGNQSQYLLADSTGTIYGTGIINASTLASQTFGDAPALVFSTPDNPAAVGKTIRILLQARGTGRSHFDNIRLDATSNVPPGAATVVNQTVSALTANSATLNGQVTDVGNGAPSITFFWGTADGGLTAGGWQNSLPLAGTYSGSYSGGISGLTPATTYYFTSRATNVAGDSWALSSGSFETPPLPPSVVNIAASGVGPVSATVGANVTSTGGEIPVTTIYYGPADGGTTVANWASSVSLGQLSGAATNTLTGLSPGTTYYFRALAQNGGGQSWAATSSSFATPAVTLATVVNKDAEGITGTTASLRGEITAIGGDAPVVTLFYGTTNGGTNPASWTSSVSLGLQSGDFTQFVSGLSAQTTYYFRSRAVNAAGTAWAASSASFTTTPLVPNTAVINEINYHPADKTSLEEFIELHNPGDAALDLSGWTLSDAVTFTFPGGTSLPAGGYLVIAENPAVILSKYGKTALGPWTGKLSSTGERIDLKDGGGVLKDSVGYGAGFPWPTGADGGGSSAELIHPGLDNDLGGSWRASGSAAVPPVTYIATQATGWKYKKGTAEASSPVDAWRATAYNDSTWLTGQAGIGYNDPGVLTTLSDMQNSYRSVYFRKSFTVAAGSIPSQLRLRLRIDDGCVVWINGTEVHRLNVGSGQLAYNYLAPVAHENDWEEIVINNADSFLFGGTNVIAIHTFNTTVGSSDLSMDIELLSATNTSAVPTPGAANSVKAAAAATIPPQIRQVDHSPVSPAAGQAVTITAKVTDPDGIGTVNLAYQTVDPGSYIRLTDAAYATSWTTVQMKDNGLSGDATAGDSIYTVRLPASVQTNRRLVRYKITFSDSLGNSATVPYADDQQPNFAYYVYSGLPAWKGAFRPGSTTLQTFPNTLLDDLPVYSLIANGTDVINSQYNSGSDAVRFRGTFVYDGKVYDHIEFKNRGEASTYVSGKNKWRFFFNRARDLPAKNNFGNDYSEKWGSFSGDACASPWASLHRGMAGVEEAASYKIFQLGGLPSPNTHYYHFRVVRGATETPAAGTTVNDPIGNADGQYAGDFWGLYLAVEQPDGSFLDERGLPDGNVYKIENNAGDKKNQGITQPVDSSDWDTFRDAHVNANPTEAWWRANMDMDAYYTFHALSRLTGNVDLRGGYNHYFYHRSSDNRWVPVPWDLDMMFIAKTHWSTTVSGTSYPGVIHAYKSILQNPALALEYRNRARELLDLLVDDNTAGGGQFGQLLNEFSSIVNPAGQTLTWADADAAMWNLHPRTQGSDSAASGQTNHKGNFYRTSYADSRIGGGWTRWLRTPASSGTMEHEDTMIYLRDYATNAWPGGAWTVNNGNQLGYGYQYLASEAADALIPNRPVVTATGNPAFPTSDLTFTSSAFSDPQGAGTYAKTQWRLAEISGQGVSGYVAGTAPKYEINSIWTQESTASPGSITIPYGIAVPGKTYRVRVRHQDNTGRWSRWSAPAQFAATTPPPGLLMHYWNFNALNAANVLNVTETIGGGAISTVLTGGAAVTNDDGQEFFAENARDNDPAGKHFRLNNPLGATLTFALPTTHYENPVVKYETRRSGQGAGLQNVSYTTNGTTWTPFTTITVVDGTPVLQILDFRNIATADDNPFFAVRITFQQGTGGTAGNNRFDNFTIEGDALNVQPGTYAYWRNQNFTGGDRVDDAVSGPEAMPAGDGVSNIMRYAHGVGPYAPVLHLLPVLVKDGSSLKFRFRYNAALTDLVWRVKASNNSGTWVNTLFDSTVGPIPPLESGWLPVTLPASLTGNPSPDPRMFVRLEVMLANP</sequence>
<dbReference type="PROSITE" id="PS50853">
    <property type="entry name" value="FN3"/>
    <property type="match status" value="1"/>
</dbReference>
<dbReference type="Gene3D" id="2.60.120.260">
    <property type="entry name" value="Galactose-binding domain-like"/>
    <property type="match status" value="2"/>
</dbReference>
<comment type="caution">
    <text evidence="4">The sequence shown here is derived from an EMBL/GenBank/DDBJ whole genome shotgun (WGS) entry which is preliminary data.</text>
</comment>
<dbReference type="InterPro" id="IPR014867">
    <property type="entry name" value="Spore_coat_CotH_CotH2/3/7"/>
</dbReference>
<accession>A0ABU9AVV5</accession>
<keyword evidence="4" id="KW-0808">Transferase</keyword>
<feature type="signal peptide" evidence="1">
    <location>
        <begin position="1"/>
        <end position="25"/>
    </location>
</feature>
<evidence type="ECO:0000313" key="5">
    <source>
        <dbReference type="Proteomes" id="UP001371305"/>
    </source>
</evidence>
<dbReference type="Pfam" id="PF22825">
    <property type="entry name" value="HpiC1-like"/>
    <property type="match status" value="1"/>
</dbReference>
<protein>
    <submittedName>
        <fullName evidence="4">CotH kinase family protein</fullName>
    </submittedName>
</protein>
<dbReference type="Pfam" id="PF08757">
    <property type="entry name" value="CotH"/>
    <property type="match status" value="1"/>
</dbReference>
<organism evidence="4 5">
    <name type="scientific">Luteolibacter soli</name>
    <dbReference type="NCBI Taxonomy" id="3135280"/>
    <lineage>
        <taxon>Bacteria</taxon>
        <taxon>Pseudomonadati</taxon>
        <taxon>Verrucomicrobiota</taxon>
        <taxon>Verrucomicrobiia</taxon>
        <taxon>Verrucomicrobiales</taxon>
        <taxon>Verrucomicrobiaceae</taxon>
        <taxon>Luteolibacter</taxon>
    </lineage>
</organism>
<dbReference type="Gene3D" id="2.60.40.10">
    <property type="entry name" value="Immunoglobulins"/>
    <property type="match status" value="3"/>
</dbReference>
<dbReference type="InterPro" id="IPR008979">
    <property type="entry name" value="Galactose-bd-like_sf"/>
</dbReference>
<reference evidence="4 5" key="1">
    <citation type="submission" date="2024-04" db="EMBL/GenBank/DDBJ databases">
        <title>Luteolibacter sp. isolated from soil.</title>
        <authorList>
            <person name="An J."/>
        </authorList>
    </citation>
    <scope>NUCLEOTIDE SEQUENCE [LARGE SCALE GENOMIC DNA]</scope>
    <source>
        <strain evidence="4 5">Y139</strain>
    </source>
</reference>
<dbReference type="SUPFAM" id="SSF49785">
    <property type="entry name" value="Galactose-binding domain-like"/>
    <property type="match status" value="1"/>
</dbReference>
<dbReference type="SUPFAM" id="SSF74853">
    <property type="entry name" value="Lamin A/C globular tail domain"/>
    <property type="match status" value="1"/>
</dbReference>
<evidence type="ECO:0000313" key="4">
    <source>
        <dbReference type="EMBL" id="MEK7950887.1"/>
    </source>
</evidence>